<comment type="caution">
    <text evidence="1">The sequence shown here is derived from an EMBL/GenBank/DDBJ whole genome shotgun (WGS) entry which is preliminary data.</text>
</comment>
<evidence type="ECO:0000313" key="2">
    <source>
        <dbReference type="Proteomes" id="UP000758168"/>
    </source>
</evidence>
<sequence length="201" mass="22169">MADRAQVHLETRDAWRAWLAAHHEVSEGVWLVSWRSPTGRPAVGYVESVCEALCFGWVDSTARRLDDERSMQYFAPRKARSGWARTNKARVAQLRADGLMTEAGERVIAEAVANGAWSLLDDVEDGVEPDDLRAALDAHPVARGHWDRFPPSARKVMLQWLAQARTPGTRGKRLAAVVDGAAQGVRAYPTWRPAPPATPPG</sequence>
<reference evidence="1 2" key="1">
    <citation type="submission" date="2021-03" db="EMBL/GenBank/DDBJ databases">
        <title>Sequencing the genomes of 1000 actinobacteria strains.</title>
        <authorList>
            <person name="Klenk H.-P."/>
        </authorList>
    </citation>
    <scope>NUCLEOTIDE SEQUENCE [LARGE SCALE GENOMIC DNA]</scope>
    <source>
        <strain evidence="1 2">DSM 12936</strain>
    </source>
</reference>
<name>A0ABS4Z7Z5_9ACTN</name>
<accession>A0ABS4Z7Z5</accession>
<gene>
    <name evidence="1" type="ORF">JOF54_002031</name>
</gene>
<organism evidence="1 2">
    <name type="scientific">Microlunatus capsulatus</name>
    <dbReference type="NCBI Taxonomy" id="99117"/>
    <lineage>
        <taxon>Bacteria</taxon>
        <taxon>Bacillati</taxon>
        <taxon>Actinomycetota</taxon>
        <taxon>Actinomycetes</taxon>
        <taxon>Propionibacteriales</taxon>
        <taxon>Propionibacteriaceae</taxon>
        <taxon>Microlunatus</taxon>
    </lineage>
</organism>
<dbReference type="Pfam" id="PF13376">
    <property type="entry name" value="OmdA"/>
    <property type="match status" value="1"/>
</dbReference>
<evidence type="ECO:0000313" key="1">
    <source>
        <dbReference type="EMBL" id="MBP2417109.1"/>
    </source>
</evidence>
<protein>
    <submittedName>
        <fullName evidence="1">Uncharacterized protein YdeI (YjbR/CyaY-like superfamily)</fullName>
    </submittedName>
</protein>
<proteinExistence type="predicted"/>
<dbReference type="RefSeq" id="WP_210055324.1">
    <property type="nucleotide sequence ID" value="NZ_BAAAMH010000019.1"/>
</dbReference>
<keyword evidence="2" id="KW-1185">Reference proteome</keyword>
<dbReference type="Proteomes" id="UP000758168">
    <property type="component" value="Unassembled WGS sequence"/>
</dbReference>
<dbReference type="EMBL" id="JAGIOB010000001">
    <property type="protein sequence ID" value="MBP2417109.1"/>
    <property type="molecule type" value="Genomic_DNA"/>
</dbReference>